<dbReference type="InterPro" id="IPR052158">
    <property type="entry name" value="INH-QAR"/>
</dbReference>
<keyword evidence="1" id="KW-0805">Transcription regulation</keyword>
<dbReference type="InterPro" id="IPR029062">
    <property type="entry name" value="Class_I_gatase-like"/>
</dbReference>
<evidence type="ECO:0000313" key="5">
    <source>
        <dbReference type="EMBL" id="NYD32297.1"/>
    </source>
</evidence>
<protein>
    <submittedName>
        <fullName evidence="5">Transcriptional regulator GlxA family with amidase domain</fullName>
    </submittedName>
</protein>
<dbReference type="GO" id="GO:0003700">
    <property type="term" value="F:DNA-binding transcription factor activity"/>
    <property type="evidence" value="ECO:0007669"/>
    <property type="project" value="InterPro"/>
</dbReference>
<dbReference type="SMART" id="SM00342">
    <property type="entry name" value="HTH_ARAC"/>
    <property type="match status" value="1"/>
</dbReference>
<dbReference type="RefSeq" id="WP_218865873.1">
    <property type="nucleotide sequence ID" value="NZ_BAABEF010000001.1"/>
</dbReference>
<evidence type="ECO:0000256" key="2">
    <source>
        <dbReference type="ARBA" id="ARBA00023125"/>
    </source>
</evidence>
<proteinExistence type="predicted"/>
<dbReference type="InterPro" id="IPR009057">
    <property type="entry name" value="Homeodomain-like_sf"/>
</dbReference>
<evidence type="ECO:0000259" key="4">
    <source>
        <dbReference type="PROSITE" id="PS01124"/>
    </source>
</evidence>
<dbReference type="SUPFAM" id="SSF52317">
    <property type="entry name" value="Class I glutamine amidotransferase-like"/>
    <property type="match status" value="1"/>
</dbReference>
<dbReference type="PROSITE" id="PS00041">
    <property type="entry name" value="HTH_ARAC_FAMILY_1"/>
    <property type="match status" value="1"/>
</dbReference>
<organism evidence="5 6">
    <name type="scientific">Nocardioides kongjuensis</name>
    <dbReference type="NCBI Taxonomy" id="349522"/>
    <lineage>
        <taxon>Bacteria</taxon>
        <taxon>Bacillati</taxon>
        <taxon>Actinomycetota</taxon>
        <taxon>Actinomycetes</taxon>
        <taxon>Propionibacteriales</taxon>
        <taxon>Nocardioidaceae</taxon>
        <taxon>Nocardioides</taxon>
    </lineage>
</organism>
<sequence length="326" mass="34755">MKQPRVAVIAVEGISPFHLSVPSLVWGAEQPVGEMAPWPIEVAAVRPGPLRTSAGYAITVEHGLEAVERADVVVMPWWDDPEQPAPEPVLEALRAAHDRGAQVVGLCLGVFVLADAGLLDGRAATTHWRWADTFRRRFPAVDLRPETLYVDEDSVITGAGATAGVDTCLHVLAQRAGRSTATRVARRIVAAPHRAGGQAQYIETPVPEASDDAVARAMAWAAGSLDRPLGIDALADRACMSRSAFTRAFRARTGSSVHPWLVAQRVARAQDLLETTGLGVEEVARRVGFGTAARLRTHFTAALGVTPTRYRSDFALTSGTPRGAGG</sequence>
<dbReference type="PANTHER" id="PTHR43130:SF3">
    <property type="entry name" value="HTH-TYPE TRANSCRIPTIONAL REGULATOR RV1931C"/>
    <property type="match status" value="1"/>
</dbReference>
<dbReference type="Pfam" id="PF01965">
    <property type="entry name" value="DJ-1_PfpI"/>
    <property type="match status" value="1"/>
</dbReference>
<dbReference type="InterPro" id="IPR002818">
    <property type="entry name" value="DJ-1/PfpI"/>
</dbReference>
<reference evidence="5 6" key="1">
    <citation type="submission" date="2020-07" db="EMBL/GenBank/DDBJ databases">
        <title>Sequencing the genomes of 1000 actinobacteria strains.</title>
        <authorList>
            <person name="Klenk H.-P."/>
        </authorList>
    </citation>
    <scope>NUCLEOTIDE SEQUENCE [LARGE SCALE GENOMIC DNA]</scope>
    <source>
        <strain evidence="5 6">DSM 19082</strain>
    </source>
</reference>
<accession>A0A852RG49</accession>
<dbReference type="Proteomes" id="UP000582231">
    <property type="component" value="Unassembled WGS sequence"/>
</dbReference>
<name>A0A852RG49_9ACTN</name>
<evidence type="ECO:0000256" key="3">
    <source>
        <dbReference type="ARBA" id="ARBA00023163"/>
    </source>
</evidence>
<gene>
    <name evidence="5" type="ORF">BJ958_003843</name>
</gene>
<dbReference type="AlphaFoldDB" id="A0A852RG49"/>
<dbReference type="SUPFAM" id="SSF46689">
    <property type="entry name" value="Homeodomain-like"/>
    <property type="match status" value="2"/>
</dbReference>
<dbReference type="PANTHER" id="PTHR43130">
    <property type="entry name" value="ARAC-FAMILY TRANSCRIPTIONAL REGULATOR"/>
    <property type="match status" value="1"/>
</dbReference>
<feature type="domain" description="HTH araC/xylS-type" evidence="4">
    <location>
        <begin position="215"/>
        <end position="313"/>
    </location>
</feature>
<dbReference type="CDD" id="cd03137">
    <property type="entry name" value="GATase1_AraC_1"/>
    <property type="match status" value="1"/>
</dbReference>
<dbReference type="Gene3D" id="1.10.10.60">
    <property type="entry name" value="Homeodomain-like"/>
    <property type="match status" value="1"/>
</dbReference>
<dbReference type="InterPro" id="IPR018060">
    <property type="entry name" value="HTH_AraC"/>
</dbReference>
<dbReference type="Pfam" id="PF12833">
    <property type="entry name" value="HTH_18"/>
    <property type="match status" value="1"/>
</dbReference>
<dbReference type="Gene3D" id="3.40.50.880">
    <property type="match status" value="1"/>
</dbReference>
<dbReference type="GO" id="GO:0043565">
    <property type="term" value="F:sequence-specific DNA binding"/>
    <property type="evidence" value="ECO:0007669"/>
    <property type="project" value="InterPro"/>
</dbReference>
<comment type="caution">
    <text evidence="5">The sequence shown here is derived from an EMBL/GenBank/DDBJ whole genome shotgun (WGS) entry which is preliminary data.</text>
</comment>
<evidence type="ECO:0000313" key="6">
    <source>
        <dbReference type="Proteomes" id="UP000582231"/>
    </source>
</evidence>
<evidence type="ECO:0000256" key="1">
    <source>
        <dbReference type="ARBA" id="ARBA00023015"/>
    </source>
</evidence>
<keyword evidence="3" id="KW-0804">Transcription</keyword>
<dbReference type="EMBL" id="JACCBF010000001">
    <property type="protein sequence ID" value="NYD32297.1"/>
    <property type="molecule type" value="Genomic_DNA"/>
</dbReference>
<keyword evidence="6" id="KW-1185">Reference proteome</keyword>
<dbReference type="InterPro" id="IPR018062">
    <property type="entry name" value="HTH_AraC-typ_CS"/>
</dbReference>
<dbReference type="PROSITE" id="PS01124">
    <property type="entry name" value="HTH_ARAC_FAMILY_2"/>
    <property type="match status" value="1"/>
</dbReference>
<keyword evidence="2" id="KW-0238">DNA-binding</keyword>